<evidence type="ECO:0000313" key="4">
    <source>
        <dbReference type="RefSeq" id="XP_033530616.1"/>
    </source>
</evidence>
<evidence type="ECO:0000313" key="3">
    <source>
        <dbReference type="Proteomes" id="UP000504638"/>
    </source>
</evidence>
<gene>
    <name evidence="2 4" type="ORF">P152DRAFT_462043</name>
</gene>
<dbReference type="Proteomes" id="UP000504638">
    <property type="component" value="Unplaced"/>
</dbReference>
<proteinExistence type="predicted"/>
<feature type="region of interest" description="Disordered" evidence="1">
    <location>
        <begin position="1"/>
        <end position="84"/>
    </location>
</feature>
<evidence type="ECO:0000313" key="2">
    <source>
        <dbReference type="EMBL" id="KAF1808985.1"/>
    </source>
</evidence>
<organism evidence="2">
    <name type="scientific">Eremomyces bilateralis CBS 781.70</name>
    <dbReference type="NCBI Taxonomy" id="1392243"/>
    <lineage>
        <taxon>Eukaryota</taxon>
        <taxon>Fungi</taxon>
        <taxon>Dikarya</taxon>
        <taxon>Ascomycota</taxon>
        <taxon>Pezizomycotina</taxon>
        <taxon>Dothideomycetes</taxon>
        <taxon>Dothideomycetes incertae sedis</taxon>
        <taxon>Eremomycetales</taxon>
        <taxon>Eremomycetaceae</taxon>
        <taxon>Eremomyces</taxon>
    </lineage>
</organism>
<dbReference type="AlphaFoldDB" id="A0A6G1FSY9"/>
<feature type="compositionally biased region" description="Low complexity" evidence="1">
    <location>
        <begin position="15"/>
        <end position="39"/>
    </location>
</feature>
<dbReference type="GeneID" id="54420828"/>
<name>A0A6G1FSY9_9PEZI</name>
<reference evidence="2 4" key="1">
    <citation type="submission" date="2020-01" db="EMBL/GenBank/DDBJ databases">
        <authorList>
            <consortium name="DOE Joint Genome Institute"/>
            <person name="Haridas S."/>
            <person name="Albert R."/>
            <person name="Binder M."/>
            <person name="Bloem J."/>
            <person name="Labutti K."/>
            <person name="Salamov A."/>
            <person name="Andreopoulos B."/>
            <person name="Baker S.E."/>
            <person name="Barry K."/>
            <person name="Bills G."/>
            <person name="Bluhm B.H."/>
            <person name="Cannon C."/>
            <person name="Castanera R."/>
            <person name="Culley D.E."/>
            <person name="Daum C."/>
            <person name="Ezra D."/>
            <person name="Gonzalez J.B."/>
            <person name="Henrissat B."/>
            <person name="Kuo A."/>
            <person name="Liang C."/>
            <person name="Lipzen A."/>
            <person name="Lutzoni F."/>
            <person name="Magnuson J."/>
            <person name="Mondo S."/>
            <person name="Nolan M."/>
            <person name="Ohm R."/>
            <person name="Pangilinan J."/>
            <person name="Park H.-J."/>
            <person name="Ramirez L."/>
            <person name="Alfaro M."/>
            <person name="Sun H."/>
            <person name="Tritt A."/>
            <person name="Yoshinaga Y."/>
            <person name="Zwiers L.-H."/>
            <person name="Turgeon B.G."/>
            <person name="Goodwin S.B."/>
            <person name="Spatafora J.W."/>
            <person name="Crous P.W."/>
            <person name="Grigoriev I.V."/>
        </authorList>
    </citation>
    <scope>NUCLEOTIDE SEQUENCE</scope>
    <source>
        <strain evidence="2 4">CBS 781.70</strain>
    </source>
</reference>
<dbReference type="RefSeq" id="XP_033530616.1">
    <property type="nucleotide sequence ID" value="XM_033680258.1"/>
</dbReference>
<reference evidence="4" key="2">
    <citation type="submission" date="2020-04" db="EMBL/GenBank/DDBJ databases">
        <authorList>
            <consortium name="NCBI Genome Project"/>
        </authorList>
    </citation>
    <scope>NUCLEOTIDE SEQUENCE</scope>
    <source>
        <strain evidence="4">CBS 781.70</strain>
    </source>
</reference>
<keyword evidence="3" id="KW-1185">Reference proteome</keyword>
<dbReference type="EMBL" id="ML975177">
    <property type="protein sequence ID" value="KAF1808985.1"/>
    <property type="molecule type" value="Genomic_DNA"/>
</dbReference>
<sequence>MSQRNIKRPMFEVDQQQQQQQSQHSSQIQRQQRQASLRSVLGRGPGKRDIVQKLGTGEIQGGAYRLPKHPRSFFPLSCGGGGPC</sequence>
<reference evidence="4" key="3">
    <citation type="submission" date="2025-04" db="UniProtKB">
        <authorList>
            <consortium name="RefSeq"/>
        </authorList>
    </citation>
    <scope>IDENTIFICATION</scope>
    <source>
        <strain evidence="4">CBS 781.70</strain>
    </source>
</reference>
<protein>
    <submittedName>
        <fullName evidence="2 4">Uncharacterized protein</fullName>
    </submittedName>
</protein>
<accession>A0A6G1FSY9</accession>
<evidence type="ECO:0000256" key="1">
    <source>
        <dbReference type="SAM" id="MobiDB-lite"/>
    </source>
</evidence>